<dbReference type="PROSITE" id="PS51352">
    <property type="entry name" value="THIOREDOXIN_2"/>
    <property type="match status" value="1"/>
</dbReference>
<feature type="chain" id="PRO_5045658183" description="Thioredoxin domain-containing protein" evidence="1">
    <location>
        <begin position="25"/>
        <end position="233"/>
    </location>
</feature>
<keyword evidence="1" id="KW-0732">Signal</keyword>
<organism evidence="3 4">
    <name type="scientific">Niastella koreensis</name>
    <dbReference type="NCBI Taxonomy" id="354356"/>
    <lineage>
        <taxon>Bacteria</taxon>
        <taxon>Pseudomonadati</taxon>
        <taxon>Bacteroidota</taxon>
        <taxon>Chitinophagia</taxon>
        <taxon>Chitinophagales</taxon>
        <taxon>Chitinophagaceae</taxon>
        <taxon>Niastella</taxon>
    </lineage>
</organism>
<dbReference type="Pfam" id="PF00578">
    <property type="entry name" value="AhpC-TSA"/>
    <property type="match status" value="1"/>
</dbReference>
<keyword evidence="4" id="KW-1185">Reference proteome</keyword>
<dbReference type="SUPFAM" id="SSF52833">
    <property type="entry name" value="Thioredoxin-like"/>
    <property type="match status" value="1"/>
</dbReference>
<gene>
    <name evidence="3" type="ORF">A4D02_28545</name>
</gene>
<dbReference type="Gene3D" id="3.40.30.10">
    <property type="entry name" value="Glutaredoxin"/>
    <property type="match status" value="1"/>
</dbReference>
<evidence type="ECO:0000313" key="4">
    <source>
        <dbReference type="Proteomes" id="UP000192277"/>
    </source>
</evidence>
<evidence type="ECO:0000259" key="2">
    <source>
        <dbReference type="PROSITE" id="PS51352"/>
    </source>
</evidence>
<dbReference type="InterPro" id="IPR013766">
    <property type="entry name" value="Thioredoxin_domain"/>
</dbReference>
<name>A0ABX3NY14_9BACT</name>
<dbReference type="RefSeq" id="WP_081195894.1">
    <property type="nucleotide sequence ID" value="NZ_LWBO01000010.1"/>
</dbReference>
<dbReference type="Proteomes" id="UP000192277">
    <property type="component" value="Unassembled WGS sequence"/>
</dbReference>
<dbReference type="PANTHER" id="PTHR42852">
    <property type="entry name" value="THIOL:DISULFIDE INTERCHANGE PROTEIN DSBE"/>
    <property type="match status" value="1"/>
</dbReference>
<evidence type="ECO:0000313" key="3">
    <source>
        <dbReference type="EMBL" id="OQP49545.1"/>
    </source>
</evidence>
<protein>
    <recommendedName>
        <fullName evidence="2">Thioredoxin domain-containing protein</fullName>
    </recommendedName>
</protein>
<feature type="signal peptide" evidence="1">
    <location>
        <begin position="1"/>
        <end position="24"/>
    </location>
</feature>
<reference evidence="3 4" key="1">
    <citation type="submission" date="2016-04" db="EMBL/GenBank/DDBJ databases">
        <authorList>
            <person name="Chen L."/>
            <person name="Zhuang W."/>
            <person name="Wang G."/>
        </authorList>
    </citation>
    <scope>NUCLEOTIDE SEQUENCE [LARGE SCALE GENOMIC DNA]</scope>
    <source>
        <strain evidence="4">GR20</strain>
    </source>
</reference>
<feature type="domain" description="Thioredoxin" evidence="2">
    <location>
        <begin position="97"/>
        <end position="233"/>
    </location>
</feature>
<dbReference type="CDD" id="cd02966">
    <property type="entry name" value="TlpA_like_family"/>
    <property type="match status" value="1"/>
</dbReference>
<dbReference type="InterPro" id="IPR050553">
    <property type="entry name" value="Thioredoxin_ResA/DsbE_sf"/>
</dbReference>
<comment type="caution">
    <text evidence="3">The sequence shown here is derived from an EMBL/GenBank/DDBJ whole genome shotgun (WGS) entry which is preliminary data.</text>
</comment>
<proteinExistence type="predicted"/>
<evidence type="ECO:0000256" key="1">
    <source>
        <dbReference type="SAM" id="SignalP"/>
    </source>
</evidence>
<accession>A0ABX3NY14</accession>
<sequence length="233" mass="26355">MKRRNLLFAGPWLAIYLLPLTSTAQDKAVTYLLPGNQVITPDKFDSVAKAWGGNERLSFLHSTDDDKKNIMRLVRVTDEEIKAAAESKIRHDKALQDMVNKPAPTWTVKDIYGKTLSLQNLKGKVVVLNFWFTSCSPCIREMPHLNELVAQYSGKEVVFIAFANNDEASIRAFLEKRPFHYAKVPNSKLVNDLYNIDSWPTSFVIDKEGKIRLAVNYNDNIEQIISAAIKAAL</sequence>
<dbReference type="EMBL" id="LWBO01000010">
    <property type="protein sequence ID" value="OQP49545.1"/>
    <property type="molecule type" value="Genomic_DNA"/>
</dbReference>
<dbReference type="InterPro" id="IPR036249">
    <property type="entry name" value="Thioredoxin-like_sf"/>
</dbReference>
<dbReference type="InterPro" id="IPR000866">
    <property type="entry name" value="AhpC/TSA"/>
</dbReference>
<dbReference type="PANTHER" id="PTHR42852:SF13">
    <property type="entry name" value="PROTEIN DIPZ"/>
    <property type="match status" value="1"/>
</dbReference>